<evidence type="ECO:0000313" key="2">
    <source>
        <dbReference type="Proteomes" id="UP000281708"/>
    </source>
</evidence>
<dbReference type="AlphaFoldDB" id="A0A3L8P0G9"/>
<protein>
    <submittedName>
        <fullName evidence="1">Sucrase ferredoxin</fullName>
    </submittedName>
</protein>
<comment type="caution">
    <text evidence="1">The sequence shown here is derived from an EMBL/GenBank/DDBJ whole genome shotgun (WGS) entry which is preliminary data.</text>
</comment>
<reference evidence="1 2" key="1">
    <citation type="submission" date="2018-10" db="EMBL/GenBank/DDBJ databases">
        <title>Marmoricola sp. 4Q3S-7 whole genome shotgun sequence.</title>
        <authorList>
            <person name="Li F."/>
        </authorList>
    </citation>
    <scope>NUCLEOTIDE SEQUENCE [LARGE SCALE GENOMIC DNA]</scope>
    <source>
        <strain evidence="1 2">4Q3S-7</strain>
    </source>
</reference>
<keyword evidence="2" id="KW-1185">Reference proteome</keyword>
<dbReference type="SUPFAM" id="SSF52833">
    <property type="entry name" value="Thioredoxin-like"/>
    <property type="match status" value="1"/>
</dbReference>
<evidence type="ECO:0000313" key="1">
    <source>
        <dbReference type="EMBL" id="RLV47868.1"/>
    </source>
</evidence>
<gene>
    <name evidence="1" type="ORF">D9V37_17270</name>
</gene>
<name>A0A3L8P0G9_9ACTN</name>
<accession>A0A3L8P0G9</accession>
<dbReference type="Pfam" id="PF06999">
    <property type="entry name" value="Suc_Fer-like"/>
    <property type="match status" value="1"/>
</dbReference>
<dbReference type="CDD" id="cd03062">
    <property type="entry name" value="TRX_Fd_Sucrase"/>
    <property type="match status" value="1"/>
</dbReference>
<organism evidence="1 2">
    <name type="scientific">Nocardioides mangrovicus</name>
    <dbReference type="NCBI Taxonomy" id="2478913"/>
    <lineage>
        <taxon>Bacteria</taxon>
        <taxon>Bacillati</taxon>
        <taxon>Actinomycetota</taxon>
        <taxon>Actinomycetes</taxon>
        <taxon>Propionibacteriales</taxon>
        <taxon>Nocardioidaceae</taxon>
        <taxon>Nocardioides</taxon>
    </lineage>
</organism>
<dbReference type="EMBL" id="RDBE01000010">
    <property type="protein sequence ID" value="RLV47868.1"/>
    <property type="molecule type" value="Genomic_DNA"/>
</dbReference>
<dbReference type="InterPro" id="IPR036249">
    <property type="entry name" value="Thioredoxin-like_sf"/>
</dbReference>
<sequence length="314" mass="34554">MPTPRAGGAARGRRVSGSFRCSLAAQERGDQTIGTATHVRAFLLVEHPGPWGQSALRDTALPGNLLAALRRRSSSAKVRILLTRRHQQRGQEGVRVWAACTDPVRPWLETTVLEDHHEVLDLDLEALGRGDTPGLAAHTEPVFGVCTHGRHDACCAERGRPVARALTKAYPDHTWEVSHLGGDRWAGNMLVLPHGLGYGWTDPESAVAVAEAHLAGRMTPDRLRGRAGYPMSVQFAEFAVREELGEWGLDALRPARPWEQVEGRWRAWFETPGGLTWEVEVVRTTDDLAAYLTCSARAENPVPRFQVAAMRPLP</sequence>
<dbReference type="InterPro" id="IPR009737">
    <property type="entry name" value="Aim32/Apd1-like"/>
</dbReference>
<proteinExistence type="predicted"/>
<dbReference type="Proteomes" id="UP000281708">
    <property type="component" value="Unassembled WGS sequence"/>
</dbReference>